<dbReference type="InterPro" id="IPR008727">
    <property type="entry name" value="PAAR_motif"/>
</dbReference>
<reference evidence="1 2" key="1">
    <citation type="submission" date="2017-01" db="EMBL/GenBank/DDBJ databases">
        <title>Phylogeographic, genomic and meropenem susceptibility analysis of Burkholderia ubonensis.</title>
        <authorList>
            <person name="Price E.P."/>
            <person name="Sarovich D.S."/>
            <person name="Webb J.R."/>
            <person name="Hall C.M."/>
            <person name="Sahl J.W."/>
            <person name="Kaestli M."/>
            <person name="Mayo M."/>
            <person name="Harrington G."/>
            <person name="Baker A.L."/>
            <person name="Sidak-Loftis L.C."/>
            <person name="Lummis M."/>
            <person name="Schupp J.M."/>
            <person name="Gillece J.D."/>
            <person name="Tuanyok A."/>
            <person name="Warner J."/>
            <person name="Busch J.D."/>
            <person name="Keim P."/>
            <person name="Currie B.J."/>
            <person name="Wagner D.M."/>
        </authorList>
    </citation>
    <scope>NUCLEOTIDE SEQUENCE [LARGE SCALE GENOMIC DNA]</scope>
    <source>
        <strain evidence="1 2">A21</strain>
    </source>
</reference>
<dbReference type="CDD" id="cd14744">
    <property type="entry name" value="PAAR_CT_2"/>
    <property type="match status" value="1"/>
</dbReference>
<comment type="caution">
    <text evidence="1">The sequence shown here is derived from an EMBL/GenBank/DDBJ whole genome shotgun (WGS) entry which is preliminary data.</text>
</comment>
<sequence>MGFAFIREGDHTDHGGTVLSSGAITFIDGRPIAFIGTMVICPKCKGVFPIVTSKNPGMNFDGRRAAFQGDMTACGATLIASQGNAVANVPVGSGGTTMSARHEADDSTERYRGRFQVVGADGQPAANSPYSLRTPEGQTISGTTDADGYTQWHHADSPASLIFGREKPE</sequence>
<dbReference type="RefSeq" id="WP_076475385.1">
    <property type="nucleotide sequence ID" value="NZ_MTJZ01000008.1"/>
</dbReference>
<evidence type="ECO:0000313" key="2">
    <source>
        <dbReference type="Proteomes" id="UP000187194"/>
    </source>
</evidence>
<dbReference type="AlphaFoldDB" id="A0A1R1JF08"/>
<gene>
    <name evidence="1" type="ORF">BW685_07475</name>
</gene>
<dbReference type="Pfam" id="PF05488">
    <property type="entry name" value="PAAR_motif"/>
    <property type="match status" value="1"/>
</dbReference>
<name>A0A1R1JF08_9BURK</name>
<organism evidence="1 2">
    <name type="scientific">Burkholderia ubonensis</name>
    <dbReference type="NCBI Taxonomy" id="101571"/>
    <lineage>
        <taxon>Bacteria</taxon>
        <taxon>Pseudomonadati</taxon>
        <taxon>Pseudomonadota</taxon>
        <taxon>Betaproteobacteria</taxon>
        <taxon>Burkholderiales</taxon>
        <taxon>Burkholderiaceae</taxon>
        <taxon>Burkholderia</taxon>
        <taxon>Burkholderia cepacia complex</taxon>
    </lineage>
</organism>
<dbReference type="Proteomes" id="UP000187194">
    <property type="component" value="Unassembled WGS sequence"/>
</dbReference>
<protein>
    <recommendedName>
        <fullName evidence="3">PAAR domain-containing protein</fullName>
    </recommendedName>
</protein>
<evidence type="ECO:0000313" key="1">
    <source>
        <dbReference type="EMBL" id="OMG73863.1"/>
    </source>
</evidence>
<dbReference type="EMBL" id="MTJZ01000008">
    <property type="protein sequence ID" value="OMG73863.1"/>
    <property type="molecule type" value="Genomic_DNA"/>
</dbReference>
<accession>A0A1R1JF08</accession>
<evidence type="ECO:0008006" key="3">
    <source>
        <dbReference type="Google" id="ProtNLM"/>
    </source>
</evidence>
<dbReference type="Gene3D" id="2.60.200.60">
    <property type="match status" value="1"/>
</dbReference>
<proteinExistence type="predicted"/>